<evidence type="ECO:0000313" key="1">
    <source>
        <dbReference type="EMBL" id="RAW93470.1"/>
    </source>
</evidence>
<evidence type="ECO:0000313" key="2">
    <source>
        <dbReference type="Proteomes" id="UP000250870"/>
    </source>
</evidence>
<gene>
    <name evidence="1" type="ORF">CKY01_00635</name>
</gene>
<accession>A0A329VMJ7</accession>
<dbReference type="AlphaFoldDB" id="A0A329VMJ7"/>
<name>A0A329VMJ7_9GAMM</name>
<comment type="caution">
    <text evidence="1">The sequence shown here is derived from an EMBL/GenBank/DDBJ whole genome shotgun (WGS) entry which is preliminary data.</text>
</comment>
<reference evidence="1 2" key="1">
    <citation type="journal article" date="2018" name="Int. J. Syst. Evol. Microbiol.">
        <title>Whole-genome-based revisit of Photorhabdus phylogeny: proposal for the elevation of most Photorhabdus subspecies to the species level and description of one novel species Photorhabdus bodei sp. nov., and one novel subspecies Photorhabdus laumondii subsp. clarkei subsp. nov.</title>
        <authorList>
            <person name="Machado R.A.R."/>
            <person name="Wuthrich D."/>
            <person name="Kuhnert P."/>
            <person name="Arce C.C.M."/>
            <person name="Thonen L."/>
            <person name="Ruiz C."/>
            <person name="Zhang X."/>
            <person name="Robert C.A.M."/>
            <person name="Karimi J."/>
            <person name="Kamali S."/>
            <person name="Ma J."/>
            <person name="Bruggmann R."/>
            <person name="Erb M."/>
        </authorList>
    </citation>
    <scope>NUCLEOTIDE SEQUENCE [LARGE SCALE GENOMIC DNA]</scope>
    <source>
        <strain evidence="1 2">BOJ-47</strain>
    </source>
</reference>
<dbReference type="Proteomes" id="UP000250870">
    <property type="component" value="Unassembled WGS sequence"/>
</dbReference>
<protein>
    <submittedName>
        <fullName evidence="1">Uncharacterized protein</fullName>
    </submittedName>
</protein>
<proteinExistence type="predicted"/>
<dbReference type="EMBL" id="NSCI01000001">
    <property type="protein sequence ID" value="RAW93470.1"/>
    <property type="molecule type" value="Genomic_DNA"/>
</dbReference>
<organism evidence="1 2">
    <name type="scientific">Photorhabdus laumondii subsp. clarkei</name>
    <dbReference type="NCBI Taxonomy" id="2029685"/>
    <lineage>
        <taxon>Bacteria</taxon>
        <taxon>Pseudomonadati</taxon>
        <taxon>Pseudomonadota</taxon>
        <taxon>Gammaproteobacteria</taxon>
        <taxon>Enterobacterales</taxon>
        <taxon>Morganellaceae</taxon>
        <taxon>Photorhabdus</taxon>
    </lineage>
</organism>
<sequence>MNIYPLRSLSIDQVQKQRFHTVICRYSGAGLITMGDLGLVPGLNQLQITQRVKCVATKNIWDRP</sequence>